<keyword evidence="2" id="KW-1185">Reference proteome</keyword>
<evidence type="ECO:0000313" key="2">
    <source>
        <dbReference type="Proteomes" id="UP000247702"/>
    </source>
</evidence>
<protein>
    <submittedName>
        <fullName evidence="1">Uncharacterized protein</fullName>
    </submittedName>
</protein>
<dbReference type="STRING" id="94130.A0A2Z6Q2M3"/>
<reference evidence="1 2" key="1">
    <citation type="submission" date="2017-11" db="EMBL/GenBank/DDBJ databases">
        <title>The genome of Rhizophagus clarus HR1 reveals common genetic basis of auxotrophy among arbuscular mycorrhizal fungi.</title>
        <authorList>
            <person name="Kobayashi Y."/>
        </authorList>
    </citation>
    <scope>NUCLEOTIDE SEQUENCE [LARGE SCALE GENOMIC DNA]</scope>
    <source>
        <strain evidence="1 2">HR1</strain>
    </source>
</reference>
<dbReference type="EMBL" id="BEXD01000081">
    <property type="protein sequence ID" value="GBB84077.1"/>
    <property type="molecule type" value="Genomic_DNA"/>
</dbReference>
<accession>A0A2Z6Q2M3</accession>
<proteinExistence type="predicted"/>
<name>A0A2Z6Q2M3_9GLOM</name>
<organism evidence="1 2">
    <name type="scientific">Rhizophagus clarus</name>
    <dbReference type="NCBI Taxonomy" id="94130"/>
    <lineage>
        <taxon>Eukaryota</taxon>
        <taxon>Fungi</taxon>
        <taxon>Fungi incertae sedis</taxon>
        <taxon>Mucoromycota</taxon>
        <taxon>Glomeromycotina</taxon>
        <taxon>Glomeromycetes</taxon>
        <taxon>Glomerales</taxon>
        <taxon>Glomeraceae</taxon>
        <taxon>Rhizophagus</taxon>
    </lineage>
</organism>
<dbReference type="AlphaFoldDB" id="A0A2Z6Q2M3"/>
<sequence length="208" mass="24641">MEMLLDKKHNQTFGIKCYQTKMLLDKKHNQTFGIKVREVLPDKKHDWTFGIKVREVLPDKKHDWIFGIKIRESEEMLPDEKHDWTFGIKIREGEKYNQTFGIKLSKNCYVGYLDFEDEMEDYKSFALQCQREIHTTSEENNSSNSIVERQERGLATQIHQVVWHSATHNFAFPIAYYGINTITAHNLNTLIFNLAAIECMDIYIWFNL</sequence>
<evidence type="ECO:0000313" key="1">
    <source>
        <dbReference type="EMBL" id="GBB84077.1"/>
    </source>
</evidence>
<gene>
    <name evidence="1" type="ORF">RclHR1_10700005</name>
</gene>
<dbReference type="Proteomes" id="UP000247702">
    <property type="component" value="Unassembled WGS sequence"/>
</dbReference>
<comment type="caution">
    <text evidence="1">The sequence shown here is derived from an EMBL/GenBank/DDBJ whole genome shotgun (WGS) entry which is preliminary data.</text>
</comment>